<comment type="catalytic activity">
    <reaction evidence="6 7">
        <text>N(6)-[(R)-S(8)-aminomethyldihydrolipoyl]-L-lysyl-[protein] + (6S)-5,6,7,8-tetrahydrofolate = N(6)-[(R)-dihydrolipoyl]-L-lysyl-[protein] + (6R)-5,10-methylene-5,6,7,8-tetrahydrofolate + NH4(+)</text>
        <dbReference type="Rhea" id="RHEA:16945"/>
        <dbReference type="Rhea" id="RHEA-COMP:10475"/>
        <dbReference type="Rhea" id="RHEA-COMP:10492"/>
        <dbReference type="ChEBI" id="CHEBI:15636"/>
        <dbReference type="ChEBI" id="CHEBI:28938"/>
        <dbReference type="ChEBI" id="CHEBI:57453"/>
        <dbReference type="ChEBI" id="CHEBI:83100"/>
        <dbReference type="ChEBI" id="CHEBI:83143"/>
        <dbReference type="EC" id="2.1.2.10"/>
    </reaction>
</comment>
<dbReference type="NCBIfam" id="TIGR00528">
    <property type="entry name" value="gcvT"/>
    <property type="match status" value="1"/>
</dbReference>
<dbReference type="InterPro" id="IPR013977">
    <property type="entry name" value="GcvT_C"/>
</dbReference>
<dbReference type="InterPro" id="IPR027266">
    <property type="entry name" value="TrmE/GcvT-like"/>
</dbReference>
<feature type="domain" description="GCVT N-terminal" evidence="9">
    <location>
        <begin position="7"/>
        <end position="264"/>
    </location>
</feature>
<dbReference type="SUPFAM" id="SSF101790">
    <property type="entry name" value="Aminomethyltransferase beta-barrel domain"/>
    <property type="match status" value="1"/>
</dbReference>
<evidence type="ECO:0000256" key="1">
    <source>
        <dbReference type="ARBA" id="ARBA00008609"/>
    </source>
</evidence>
<dbReference type="Gene3D" id="2.40.30.110">
    <property type="entry name" value="Aminomethyltransferase beta-barrel domains"/>
    <property type="match status" value="1"/>
</dbReference>
<dbReference type="InterPro" id="IPR029043">
    <property type="entry name" value="GcvT/YgfZ_C"/>
</dbReference>
<dbReference type="EMBL" id="CP016199">
    <property type="protein sequence ID" value="ASS37240.1"/>
    <property type="molecule type" value="Genomic_DNA"/>
</dbReference>
<dbReference type="GO" id="GO:0004047">
    <property type="term" value="F:aminomethyltransferase activity"/>
    <property type="evidence" value="ECO:0007669"/>
    <property type="project" value="UniProtKB-UniRule"/>
</dbReference>
<comment type="subunit">
    <text evidence="7">The glycine cleavage system is composed of four proteins: P, T, L and H.</text>
</comment>
<keyword evidence="4 7" id="KW-0808">Transferase</keyword>
<evidence type="ECO:0000256" key="6">
    <source>
        <dbReference type="ARBA" id="ARBA00047665"/>
    </source>
</evidence>
<evidence type="ECO:0000256" key="8">
    <source>
        <dbReference type="PIRSR" id="PIRSR006487-1"/>
    </source>
</evidence>
<protein>
    <recommendedName>
        <fullName evidence="2 7">Aminomethyltransferase</fullName>
        <ecNumber evidence="2 7">2.1.2.10</ecNumber>
    </recommendedName>
    <alternativeName>
        <fullName evidence="5 7">Glycine cleavage system T protein</fullName>
    </alternativeName>
</protein>
<dbReference type="GO" id="GO:0019464">
    <property type="term" value="P:glycine decarboxylation via glycine cleavage system"/>
    <property type="evidence" value="ECO:0007669"/>
    <property type="project" value="UniProtKB-UniRule"/>
</dbReference>
<dbReference type="PANTHER" id="PTHR43757">
    <property type="entry name" value="AMINOMETHYLTRANSFERASE"/>
    <property type="match status" value="1"/>
</dbReference>
<evidence type="ECO:0000256" key="4">
    <source>
        <dbReference type="ARBA" id="ARBA00022679"/>
    </source>
</evidence>
<evidence type="ECO:0000313" key="12">
    <source>
        <dbReference type="Proteomes" id="UP000214689"/>
    </source>
</evidence>
<dbReference type="SUPFAM" id="SSF103025">
    <property type="entry name" value="Folate-binding domain"/>
    <property type="match status" value="1"/>
</dbReference>
<proteinExistence type="inferred from homology"/>
<comment type="similarity">
    <text evidence="1 7">Belongs to the GcvT family.</text>
</comment>
<name>A0A223AQK3_9FIRM</name>
<sequence>MDKKTPLYDTHVKYGGKIVPFGGFLLPIQYESGIKQEHMAVRTACGLFDVSHMGEIIVSGPKSVEYLNYVLTNDFTDLGVGQARYSPMCNEHGGTVDDLIVYKRDEDDYFVVVNAANTEKDFAWMVDHKIDGVEIVNASDDWGQLALQGPKAGAILAKVADPALIPAGYYTANFDGSIQGIPCVLSRTGYTGEDGFEIYMPADKAVDIWEILIEAGKEDGLIPCGLGARDTLRMEAAMPLYGHDMNDDISPKIAGLGFAIKMDKPDFIGKAAIEAATPLKERRVGIKVTGRGIIREECVVYRDGEKIGYITSGTFLPYLNGSYGMAIVDAAKREIGAAVQVDVRGRKIDAEMVKLPFYKREQ</sequence>
<dbReference type="HAMAP" id="MF_00259">
    <property type="entry name" value="GcvT"/>
    <property type="match status" value="1"/>
</dbReference>
<dbReference type="OrthoDB" id="9774591at2"/>
<dbReference type="Gene3D" id="3.30.1360.120">
    <property type="entry name" value="Probable tRNA modification gtpase trme, domain 1"/>
    <property type="match status" value="1"/>
</dbReference>
<evidence type="ECO:0000313" key="11">
    <source>
        <dbReference type="EMBL" id="ASS37240.1"/>
    </source>
</evidence>
<evidence type="ECO:0000256" key="2">
    <source>
        <dbReference type="ARBA" id="ARBA00012616"/>
    </source>
</evidence>
<dbReference type="InterPro" id="IPR006223">
    <property type="entry name" value="GcvT"/>
</dbReference>
<evidence type="ECO:0000259" key="10">
    <source>
        <dbReference type="Pfam" id="PF08669"/>
    </source>
</evidence>
<dbReference type="GO" id="GO:0005829">
    <property type="term" value="C:cytosol"/>
    <property type="evidence" value="ECO:0007669"/>
    <property type="project" value="TreeGrafter"/>
</dbReference>
<gene>
    <name evidence="7" type="primary">gcvT</name>
    <name evidence="11" type="ORF">AXF17_01295</name>
</gene>
<dbReference type="GO" id="GO:0008483">
    <property type="term" value="F:transaminase activity"/>
    <property type="evidence" value="ECO:0007669"/>
    <property type="project" value="UniProtKB-KW"/>
</dbReference>
<keyword evidence="3 7" id="KW-0032">Aminotransferase</keyword>
<evidence type="ECO:0000256" key="3">
    <source>
        <dbReference type="ARBA" id="ARBA00022576"/>
    </source>
</evidence>
<accession>A0A223AQK3</accession>
<evidence type="ECO:0000259" key="9">
    <source>
        <dbReference type="Pfam" id="PF01571"/>
    </source>
</evidence>
<evidence type="ECO:0000256" key="7">
    <source>
        <dbReference type="HAMAP-Rule" id="MF_00259"/>
    </source>
</evidence>
<dbReference type="PIRSF" id="PIRSF006487">
    <property type="entry name" value="GcvT"/>
    <property type="match status" value="1"/>
</dbReference>
<feature type="binding site" evidence="8">
    <location>
        <position position="197"/>
    </location>
    <ligand>
        <name>substrate</name>
    </ligand>
</feature>
<dbReference type="InterPro" id="IPR006222">
    <property type="entry name" value="GCVT_N"/>
</dbReference>
<reference evidence="12" key="1">
    <citation type="submission" date="2016-05" db="EMBL/GenBank/DDBJ databases">
        <authorList>
            <person name="Holder M.E."/>
            <person name="Ajami N.J."/>
            <person name="Petrosino J.F."/>
        </authorList>
    </citation>
    <scope>NUCLEOTIDE SEQUENCE [LARGE SCALE GENOMIC DNA]</scope>
    <source>
        <strain evidence="12">ATCC 700696</strain>
    </source>
</reference>
<keyword evidence="12" id="KW-1185">Reference proteome</keyword>
<dbReference type="EC" id="2.1.2.10" evidence="2 7"/>
<dbReference type="Proteomes" id="UP000214689">
    <property type="component" value="Chromosome"/>
</dbReference>
<feature type="domain" description="Aminomethyltransferase C-terminal" evidence="10">
    <location>
        <begin position="282"/>
        <end position="359"/>
    </location>
</feature>
<dbReference type="AlphaFoldDB" id="A0A223AQK3"/>
<dbReference type="GO" id="GO:0005960">
    <property type="term" value="C:glycine cleavage complex"/>
    <property type="evidence" value="ECO:0007669"/>
    <property type="project" value="InterPro"/>
</dbReference>
<dbReference type="FunFam" id="3.30.70.1400:FF:000001">
    <property type="entry name" value="Aminomethyltransferase"/>
    <property type="match status" value="1"/>
</dbReference>
<dbReference type="InterPro" id="IPR022903">
    <property type="entry name" value="GcvT_bac"/>
</dbReference>
<comment type="function">
    <text evidence="7">The glycine cleavage system catalyzes the degradation of glycine.</text>
</comment>
<dbReference type="Pfam" id="PF08669">
    <property type="entry name" value="GCV_T_C"/>
    <property type="match status" value="1"/>
</dbReference>
<dbReference type="InterPro" id="IPR028896">
    <property type="entry name" value="GcvT/YgfZ/DmdA"/>
</dbReference>
<dbReference type="Pfam" id="PF01571">
    <property type="entry name" value="GCV_T"/>
    <property type="match status" value="1"/>
</dbReference>
<dbReference type="RefSeq" id="WP_094233460.1">
    <property type="nucleotide sequence ID" value="NZ_CP016199.1"/>
</dbReference>
<dbReference type="PANTHER" id="PTHR43757:SF2">
    <property type="entry name" value="AMINOMETHYLTRANSFERASE, MITOCHONDRIAL"/>
    <property type="match status" value="1"/>
</dbReference>
<dbReference type="NCBIfam" id="NF001567">
    <property type="entry name" value="PRK00389.1"/>
    <property type="match status" value="1"/>
</dbReference>
<dbReference type="Gene3D" id="4.10.1250.10">
    <property type="entry name" value="Aminomethyltransferase fragment"/>
    <property type="match status" value="1"/>
</dbReference>
<evidence type="ECO:0000256" key="5">
    <source>
        <dbReference type="ARBA" id="ARBA00031395"/>
    </source>
</evidence>
<organism evidence="11 12">
    <name type="scientific">Mogibacterium pumilum</name>
    <dbReference type="NCBI Taxonomy" id="86332"/>
    <lineage>
        <taxon>Bacteria</taxon>
        <taxon>Bacillati</taxon>
        <taxon>Bacillota</taxon>
        <taxon>Clostridia</taxon>
        <taxon>Peptostreptococcales</taxon>
        <taxon>Anaerovoracaceae</taxon>
        <taxon>Mogibacterium</taxon>
    </lineage>
</organism>
<dbReference type="Gene3D" id="3.30.70.1400">
    <property type="entry name" value="Aminomethyltransferase beta-barrel domains"/>
    <property type="match status" value="1"/>
</dbReference>